<proteinExistence type="predicted"/>
<dbReference type="Proteomes" id="UP000390336">
    <property type="component" value="Chromosome 1"/>
</dbReference>
<feature type="chain" id="PRO_5042911117" evidence="2">
    <location>
        <begin position="42"/>
        <end position="188"/>
    </location>
</feature>
<evidence type="ECO:0000313" key="5">
    <source>
        <dbReference type="EMBL" id="QGH48500.1"/>
    </source>
</evidence>
<feature type="domain" description="Outer membrane protein beta-barrel" evidence="3">
    <location>
        <begin position="28"/>
        <end position="188"/>
    </location>
</feature>
<evidence type="ECO:0000256" key="2">
    <source>
        <dbReference type="SAM" id="SignalP"/>
    </source>
</evidence>
<feature type="signal peptide" evidence="2">
    <location>
        <begin position="1"/>
        <end position="41"/>
    </location>
</feature>
<dbReference type="AlphaFoldDB" id="A0AAP9GEJ5"/>
<accession>A0AAP9GEJ5</accession>
<reference evidence="5" key="3">
    <citation type="submission" date="2019-11" db="EMBL/GenBank/DDBJ databases">
        <title>Complete genome sequence of Vibrio owensii SH-14 isolated from shrimp with acute hepatopancreatic necrosis diease.</title>
        <authorList>
            <person name="Liang X."/>
            <person name="Wang Y."/>
        </authorList>
    </citation>
    <scope>NUCLEOTIDE SEQUENCE</scope>
    <source>
        <strain evidence="5">SH14</strain>
    </source>
</reference>
<gene>
    <name evidence="5" type="ORF">APZ19_15945</name>
    <name evidence="4" type="ORF">D0812_16265</name>
</gene>
<evidence type="ECO:0000313" key="4">
    <source>
        <dbReference type="EMBL" id="AYO15877.1"/>
    </source>
</evidence>
<evidence type="ECO:0000313" key="7">
    <source>
        <dbReference type="Proteomes" id="UP000390336"/>
    </source>
</evidence>
<dbReference type="Gene3D" id="2.40.160.20">
    <property type="match status" value="1"/>
</dbReference>
<keyword evidence="6" id="KW-1185">Reference proteome</keyword>
<dbReference type="Proteomes" id="UP000272136">
    <property type="component" value="Chromosome 1"/>
</dbReference>
<dbReference type="InterPro" id="IPR027385">
    <property type="entry name" value="Beta-barrel_OMP"/>
</dbReference>
<dbReference type="InterPro" id="IPR011250">
    <property type="entry name" value="OMP/PagP_B-barrel"/>
</dbReference>
<reference evidence="5 7" key="1">
    <citation type="journal article" date="2015" name="Genome Announc.">
        <title>Draft Genome Sequence of Vibrio owensii Strain SH-14, Which Causes Shrimp Acute Hepatopancreatic Necrosis Disease.</title>
        <authorList>
            <person name="Liu L."/>
            <person name="Xiao J."/>
            <person name="Xia X."/>
            <person name="Pan Y."/>
            <person name="Yan S."/>
            <person name="Wang Y."/>
        </authorList>
    </citation>
    <scope>NUCLEOTIDE SEQUENCE [LARGE SCALE GENOMIC DNA]</scope>
    <source>
        <strain evidence="5 7">SH14</strain>
    </source>
</reference>
<reference evidence="4 6" key="2">
    <citation type="submission" date="2018-10" db="EMBL/GenBank/DDBJ databases">
        <title>Whole Genome of Vibrio owensii strain 170502, isolated from Acute Hepatopancreatic Necrosis Disease (AHPND) shrimp.</title>
        <authorList>
            <person name="Yan M."/>
            <person name="Wang X."/>
            <person name="Wang Y."/>
        </authorList>
    </citation>
    <scope>NUCLEOTIDE SEQUENCE [LARGE SCALE GENOMIC DNA]</scope>
    <source>
        <strain evidence="4 6">1700302</strain>
    </source>
</reference>
<dbReference type="EMBL" id="CP045859">
    <property type="protein sequence ID" value="QGH48500.1"/>
    <property type="molecule type" value="Genomic_DNA"/>
</dbReference>
<evidence type="ECO:0000259" key="3">
    <source>
        <dbReference type="Pfam" id="PF13505"/>
    </source>
</evidence>
<evidence type="ECO:0000256" key="1">
    <source>
        <dbReference type="ARBA" id="ARBA00022729"/>
    </source>
</evidence>
<keyword evidence="1 2" id="KW-0732">Signal</keyword>
<organism evidence="5 7">
    <name type="scientific">Vibrio owensii</name>
    <dbReference type="NCBI Taxonomy" id="696485"/>
    <lineage>
        <taxon>Bacteria</taxon>
        <taxon>Pseudomonadati</taxon>
        <taxon>Pseudomonadota</taxon>
        <taxon>Gammaproteobacteria</taxon>
        <taxon>Vibrionales</taxon>
        <taxon>Vibrionaceae</taxon>
        <taxon>Vibrio</taxon>
    </lineage>
</organism>
<name>A0AAP9GEJ5_9VIBR</name>
<protein>
    <submittedName>
        <fullName evidence="5">Outer membrane beta-barrel protein</fullName>
    </submittedName>
    <submittedName>
        <fullName evidence="4">Porin family protein</fullName>
    </submittedName>
</protein>
<dbReference type="SUPFAM" id="SSF56925">
    <property type="entry name" value="OMPA-like"/>
    <property type="match status" value="1"/>
</dbReference>
<evidence type="ECO:0000313" key="6">
    <source>
        <dbReference type="Proteomes" id="UP000272136"/>
    </source>
</evidence>
<dbReference type="EMBL" id="CP033137">
    <property type="protein sequence ID" value="AYO15877.1"/>
    <property type="molecule type" value="Genomic_DNA"/>
</dbReference>
<dbReference type="Pfam" id="PF13505">
    <property type="entry name" value="OMP_b-brl"/>
    <property type="match status" value="1"/>
</dbReference>
<sequence>MRHSCAAVSQYPRNTYVMNKRPWLGALSAISLGLCSFTASADFYAGALVSYSNAEYDHSSTSSVTEGNPFLLQAQAGYFFNDYVALEARYGTSVQRESGLTVDSLASGFVKLNMPVSERFALYGLAGYSSVQIDQQNVGSNKDQGFSFGLGMHYALDKHNAVVFEFVDSTSEDQVRLNALTLGFQHRF</sequence>